<proteinExistence type="predicted"/>
<dbReference type="GeneID" id="95388135"/>
<reference evidence="1 2" key="1">
    <citation type="submission" date="2020-08" db="EMBL/GenBank/DDBJ databases">
        <title>Sequencing the genomes of 1000 actinobacteria strains.</title>
        <authorList>
            <person name="Klenk H.-P."/>
        </authorList>
    </citation>
    <scope>NUCLEOTIDE SEQUENCE [LARGE SCALE GENOMIC DNA]</scope>
    <source>
        <strain evidence="1 2">DSM 44320</strain>
    </source>
</reference>
<accession>A0A7W5V147</accession>
<sequence length="169" mass="18947">MSLADVLLSAGPRSEAAVELAFFGRLVGSWDVAVTNHHPDGAGEELLGEWHFGWVLDGRAIQDVWLAPSRAERARTGDDSGEWGATLRFYDPRIKAIRSTWIGPARGWVLPFIARQQGEEMVLEGTFDGVLTRWIFSDVKPGSFHWRAVESSDDGRTWRLRQQMVASRP</sequence>
<organism evidence="1 2">
    <name type="scientific">Nonomuraea dietziae</name>
    <dbReference type="NCBI Taxonomy" id="65515"/>
    <lineage>
        <taxon>Bacteria</taxon>
        <taxon>Bacillati</taxon>
        <taxon>Actinomycetota</taxon>
        <taxon>Actinomycetes</taxon>
        <taxon>Streptosporangiales</taxon>
        <taxon>Streptosporangiaceae</taxon>
        <taxon>Nonomuraea</taxon>
    </lineage>
</organism>
<dbReference type="AlphaFoldDB" id="A0A7W5V147"/>
<evidence type="ECO:0000313" key="2">
    <source>
        <dbReference type="Proteomes" id="UP000579945"/>
    </source>
</evidence>
<name>A0A7W5V147_9ACTN</name>
<dbReference type="EMBL" id="JACIBV010000001">
    <property type="protein sequence ID" value="MBB3725726.1"/>
    <property type="molecule type" value="Genomic_DNA"/>
</dbReference>
<evidence type="ECO:0000313" key="1">
    <source>
        <dbReference type="EMBL" id="MBB3725726.1"/>
    </source>
</evidence>
<dbReference type="Proteomes" id="UP000579945">
    <property type="component" value="Unassembled WGS sequence"/>
</dbReference>
<protein>
    <recommendedName>
        <fullName evidence="3">DUF1579 domain-containing protein</fullName>
    </recommendedName>
</protein>
<gene>
    <name evidence="1" type="ORF">FHR33_001586</name>
</gene>
<comment type="caution">
    <text evidence="1">The sequence shown here is derived from an EMBL/GenBank/DDBJ whole genome shotgun (WGS) entry which is preliminary data.</text>
</comment>
<dbReference type="RefSeq" id="WP_183645294.1">
    <property type="nucleotide sequence ID" value="NZ_JACIBV010000001.1"/>
</dbReference>
<keyword evidence="2" id="KW-1185">Reference proteome</keyword>
<evidence type="ECO:0008006" key="3">
    <source>
        <dbReference type="Google" id="ProtNLM"/>
    </source>
</evidence>